<keyword evidence="2" id="KW-0012">Acyltransferase</keyword>
<comment type="caution">
    <text evidence="4">The sequence shown here is derived from an EMBL/GenBank/DDBJ whole genome shotgun (WGS) entry which is preliminary data.</text>
</comment>
<keyword evidence="1" id="KW-0808">Transferase</keyword>
<evidence type="ECO:0000256" key="2">
    <source>
        <dbReference type="ARBA" id="ARBA00023315"/>
    </source>
</evidence>
<evidence type="ECO:0000256" key="1">
    <source>
        <dbReference type="ARBA" id="ARBA00022679"/>
    </source>
</evidence>
<dbReference type="EMBL" id="JAVREM010000021">
    <property type="protein sequence ID" value="MDT0320151.1"/>
    <property type="molecule type" value="Genomic_DNA"/>
</dbReference>
<keyword evidence="5" id="KW-1185">Reference proteome</keyword>
<evidence type="ECO:0000313" key="5">
    <source>
        <dbReference type="Proteomes" id="UP001183420"/>
    </source>
</evidence>
<reference evidence="5" key="1">
    <citation type="submission" date="2023-07" db="EMBL/GenBank/DDBJ databases">
        <title>30 novel species of actinomycetes from the DSMZ collection.</title>
        <authorList>
            <person name="Nouioui I."/>
        </authorList>
    </citation>
    <scope>NUCLEOTIDE SEQUENCE [LARGE SCALE GENOMIC DNA]</scope>
    <source>
        <strain evidence="5">DSM 44918</strain>
    </source>
</reference>
<dbReference type="InterPro" id="IPR000182">
    <property type="entry name" value="GNAT_dom"/>
</dbReference>
<evidence type="ECO:0000259" key="3">
    <source>
        <dbReference type="PROSITE" id="PS51186"/>
    </source>
</evidence>
<dbReference type="PANTHER" id="PTHR43877:SF2">
    <property type="entry name" value="AMINOALKYLPHOSPHONATE N-ACETYLTRANSFERASE-RELATED"/>
    <property type="match status" value="1"/>
</dbReference>
<dbReference type="CDD" id="cd04301">
    <property type="entry name" value="NAT_SF"/>
    <property type="match status" value="1"/>
</dbReference>
<sequence>MNITMRQAASADVPEIVAMLADDMLGAGRENPADQRPYLAAFERLAADPNQLVFVAEDADDPAAGIVGTFTLAVLHGLSRQGASRGLIEAVRVRGDARGGGLGTELMRLAVEEARRRGCALVQLTSDVARLDAHRFYERLGFKATHLGFKMEL</sequence>
<name>A0ABU2LRC9_9ACTN</name>
<dbReference type="SUPFAM" id="SSF55729">
    <property type="entry name" value="Acyl-CoA N-acyltransferases (Nat)"/>
    <property type="match status" value="1"/>
</dbReference>
<evidence type="ECO:0000313" key="4">
    <source>
        <dbReference type="EMBL" id="MDT0320151.1"/>
    </source>
</evidence>
<accession>A0ABU2LRC9</accession>
<feature type="domain" description="N-acetyltransferase" evidence="3">
    <location>
        <begin position="3"/>
        <end position="153"/>
    </location>
</feature>
<dbReference type="Gene3D" id="3.40.630.30">
    <property type="match status" value="1"/>
</dbReference>
<gene>
    <name evidence="4" type="ORF">RNC47_17595</name>
</gene>
<protein>
    <submittedName>
        <fullName evidence="4">GNAT family N-acetyltransferase</fullName>
    </submittedName>
</protein>
<dbReference type="Pfam" id="PF00583">
    <property type="entry name" value="Acetyltransf_1"/>
    <property type="match status" value="1"/>
</dbReference>
<organism evidence="4 5">
    <name type="scientific">Streptomyces millisiae</name>
    <dbReference type="NCBI Taxonomy" id="3075542"/>
    <lineage>
        <taxon>Bacteria</taxon>
        <taxon>Bacillati</taxon>
        <taxon>Actinomycetota</taxon>
        <taxon>Actinomycetes</taxon>
        <taxon>Kitasatosporales</taxon>
        <taxon>Streptomycetaceae</taxon>
        <taxon>Streptomyces</taxon>
    </lineage>
</organism>
<proteinExistence type="predicted"/>
<dbReference type="Proteomes" id="UP001183420">
    <property type="component" value="Unassembled WGS sequence"/>
</dbReference>
<dbReference type="PROSITE" id="PS51186">
    <property type="entry name" value="GNAT"/>
    <property type="match status" value="1"/>
</dbReference>
<dbReference type="PANTHER" id="PTHR43877">
    <property type="entry name" value="AMINOALKYLPHOSPHONATE N-ACETYLTRANSFERASE-RELATED-RELATED"/>
    <property type="match status" value="1"/>
</dbReference>
<dbReference type="InterPro" id="IPR050832">
    <property type="entry name" value="Bact_Acetyltransf"/>
</dbReference>
<dbReference type="InterPro" id="IPR016181">
    <property type="entry name" value="Acyl_CoA_acyltransferase"/>
</dbReference>
<dbReference type="RefSeq" id="WP_311599875.1">
    <property type="nucleotide sequence ID" value="NZ_JAVREM010000021.1"/>
</dbReference>